<dbReference type="EMBL" id="CAESAQ020000076">
    <property type="protein sequence ID" value="CAB5502975.1"/>
    <property type="molecule type" value="Genomic_DNA"/>
</dbReference>
<sequence length="47" mass="5380">MHTPLTNNIFILNASYSRFLLYPRSQNPNMHSQVEFGKEEKLSGVLG</sequence>
<feature type="compositionally biased region" description="Basic and acidic residues" evidence="1">
    <location>
        <begin position="36"/>
        <end position="47"/>
    </location>
</feature>
<feature type="region of interest" description="Disordered" evidence="1">
    <location>
        <begin position="28"/>
        <end position="47"/>
    </location>
</feature>
<protein>
    <submittedName>
        <fullName evidence="2">Uncharacterized protein</fullName>
    </submittedName>
</protein>
<name>A0A8H8XDR2_9GAMM</name>
<gene>
    <name evidence="2" type="ORF">THERMOS_1703</name>
</gene>
<reference evidence="2 3" key="1">
    <citation type="submission" date="2020-05" db="EMBL/GenBank/DDBJ databases">
        <authorList>
            <person name="Petersen J."/>
            <person name="Sayavedra L."/>
        </authorList>
    </citation>
    <scope>NUCLEOTIDE SEQUENCE [LARGE SCALE GENOMIC DNA]</scope>
    <source>
        <strain evidence="2">B thermophilus SOXS</strain>
    </source>
</reference>
<keyword evidence="3" id="KW-1185">Reference proteome</keyword>
<evidence type="ECO:0000256" key="1">
    <source>
        <dbReference type="SAM" id="MobiDB-lite"/>
    </source>
</evidence>
<organism evidence="2 3">
    <name type="scientific">Bathymodiolus thermophilus thioautotrophic gill symbiont</name>
    <dbReference type="NCBI Taxonomy" id="2360"/>
    <lineage>
        <taxon>Bacteria</taxon>
        <taxon>Pseudomonadati</taxon>
        <taxon>Pseudomonadota</taxon>
        <taxon>Gammaproteobacteria</taxon>
        <taxon>sulfur-oxidizing symbionts</taxon>
    </lineage>
</organism>
<comment type="caution">
    <text evidence="2">The sequence shown here is derived from an EMBL/GenBank/DDBJ whole genome shotgun (WGS) entry which is preliminary data.</text>
</comment>
<evidence type="ECO:0000313" key="2">
    <source>
        <dbReference type="EMBL" id="CAB5502975.1"/>
    </source>
</evidence>
<proteinExistence type="predicted"/>
<accession>A0A8H8XDR2</accession>
<dbReference type="AlphaFoldDB" id="A0A8H8XDR2"/>
<dbReference type="Proteomes" id="UP000643672">
    <property type="component" value="Unassembled WGS sequence"/>
</dbReference>
<evidence type="ECO:0000313" key="3">
    <source>
        <dbReference type="Proteomes" id="UP000643672"/>
    </source>
</evidence>